<dbReference type="GeneID" id="96873641"/>
<dbReference type="Gene3D" id="3.40.630.30">
    <property type="match status" value="1"/>
</dbReference>
<evidence type="ECO:0000313" key="1">
    <source>
        <dbReference type="EMBL" id="ANU36509.1"/>
    </source>
</evidence>
<dbReference type="PATRIC" id="fig|45658.7.peg.1360"/>
<dbReference type="RefSeq" id="WP_065545316.1">
    <property type="nucleotide sequence ID" value="NZ_CP016414.1"/>
</dbReference>
<organism evidence="1 2">
    <name type="scientific">Vibrio scophthalmi</name>
    <dbReference type="NCBI Taxonomy" id="45658"/>
    <lineage>
        <taxon>Bacteria</taxon>
        <taxon>Pseudomonadati</taxon>
        <taxon>Pseudomonadota</taxon>
        <taxon>Gammaproteobacteria</taxon>
        <taxon>Vibrionales</taxon>
        <taxon>Vibrionaceae</taxon>
        <taxon>Vibrio</taxon>
    </lineage>
</organism>
<evidence type="ECO:0000313" key="2">
    <source>
        <dbReference type="Proteomes" id="UP000092528"/>
    </source>
</evidence>
<name>A0A1C7FBT0_9VIBR</name>
<dbReference type="SUPFAM" id="SSF55729">
    <property type="entry name" value="Acyl-CoA N-acyltransferases (Nat)"/>
    <property type="match status" value="1"/>
</dbReference>
<keyword evidence="2" id="KW-1185">Reference proteome</keyword>
<proteinExistence type="predicted"/>
<protein>
    <recommendedName>
        <fullName evidence="3">N-acetyltransferase domain-containing protein</fullName>
    </recommendedName>
</protein>
<evidence type="ECO:0008006" key="3">
    <source>
        <dbReference type="Google" id="ProtNLM"/>
    </source>
</evidence>
<dbReference type="Proteomes" id="UP000092528">
    <property type="component" value="Chromosome 1"/>
</dbReference>
<gene>
    <name evidence="1" type="ORF">VSVS05_01382</name>
</gene>
<dbReference type="AlphaFoldDB" id="A0A1C7FBT0"/>
<dbReference type="EMBL" id="CP016414">
    <property type="protein sequence ID" value="ANU36509.1"/>
    <property type="molecule type" value="Genomic_DNA"/>
</dbReference>
<sequence>MNIVKVDSHNTHVYANLYQGYAAEFSKIIGDKPDENGVFEIYPQLGGKVTGYLLYLDGVPAALTAIEDKSPQEFEICDFYVVPYFRKNKVGKQFISTLFSQLQGSWEIKQVAGADHAVKFWRDVVTDYTSGHYAEDAYQDEKWGLVTRQCFDHSGHDNSND</sequence>
<reference evidence="1 2" key="1">
    <citation type="submission" date="2016-07" db="EMBL/GenBank/DDBJ databases">
        <title>Genome sequencing of Vibrio scophthalmi strain VS-05, an isolated from Paralichthys olivaceus.</title>
        <authorList>
            <person name="Han H.-J."/>
        </authorList>
    </citation>
    <scope>NUCLEOTIDE SEQUENCE [LARGE SCALE GENOMIC DNA]</scope>
    <source>
        <strain evidence="1 2">VS-05</strain>
    </source>
</reference>
<dbReference type="InterPro" id="IPR016181">
    <property type="entry name" value="Acyl_CoA_acyltransferase"/>
</dbReference>
<accession>A0A1C7FBT0</accession>